<dbReference type="SUPFAM" id="SSF54814">
    <property type="entry name" value="Prokaryotic type KH domain (KH-domain type II)"/>
    <property type="match status" value="1"/>
</dbReference>
<comment type="caution">
    <text evidence="1">The sequence shown here is derived from an EMBL/GenBank/DDBJ whole genome shotgun (WGS) entry which is preliminary data.</text>
</comment>
<keyword evidence="2" id="KW-1185">Reference proteome</keyword>
<dbReference type="Proteomes" id="UP001152321">
    <property type="component" value="Unassembled WGS sequence"/>
</dbReference>
<organism evidence="1 2">
    <name type="scientific">Bdellovibrio svalbardensis</name>
    <dbReference type="NCBI Taxonomy" id="2972972"/>
    <lineage>
        <taxon>Bacteria</taxon>
        <taxon>Pseudomonadati</taxon>
        <taxon>Bdellovibrionota</taxon>
        <taxon>Bdellovibrionia</taxon>
        <taxon>Bdellovibrionales</taxon>
        <taxon>Pseudobdellovibrionaceae</taxon>
        <taxon>Bdellovibrio</taxon>
    </lineage>
</organism>
<dbReference type="EMBL" id="JANRMI010000002">
    <property type="protein sequence ID" value="MDG0816075.1"/>
    <property type="molecule type" value="Genomic_DNA"/>
</dbReference>
<gene>
    <name evidence="1" type="ORF">NWE73_06855</name>
</gene>
<proteinExistence type="predicted"/>
<dbReference type="InterPro" id="IPR009019">
    <property type="entry name" value="KH_sf_prok-type"/>
</dbReference>
<evidence type="ECO:0000313" key="1">
    <source>
        <dbReference type="EMBL" id="MDG0816075.1"/>
    </source>
</evidence>
<name>A0ABT6DGV9_9BACT</name>
<evidence type="ECO:0000313" key="2">
    <source>
        <dbReference type="Proteomes" id="UP001152321"/>
    </source>
</evidence>
<dbReference type="RefSeq" id="WP_277577553.1">
    <property type="nucleotide sequence ID" value="NZ_JANRMI010000002.1"/>
</dbReference>
<dbReference type="CDD" id="cd22533">
    <property type="entry name" value="KH-II_YlqC-like"/>
    <property type="match status" value="1"/>
</dbReference>
<sequence>MSSVPVVKVVNRTSATTDAHERIRNILHHLLAELVGSEETLAVKFYVGEKTVVYQVDCTPQALGRVIGTKGKNITAVRHIIGAMMSRNGMRAVIEIPYFPSSGK</sequence>
<accession>A0ABT6DGV9</accession>
<dbReference type="Pfam" id="PF13083">
    <property type="entry name" value="KH_KhpA-B"/>
    <property type="match status" value="1"/>
</dbReference>
<dbReference type="InterPro" id="IPR020627">
    <property type="entry name" value="KhpA"/>
</dbReference>
<reference evidence="1" key="1">
    <citation type="submission" date="2022-08" db="EMBL/GenBank/DDBJ databases">
        <title>Novel Bdellovibrio Species Isolated from Svalbard: Designation Bdellovibrio svalbardensis.</title>
        <authorList>
            <person name="Mitchell R.J."/>
            <person name="Choi S.Y."/>
        </authorList>
    </citation>
    <scope>NUCLEOTIDE SEQUENCE</scope>
    <source>
        <strain evidence="1">PAP01</strain>
    </source>
</reference>
<protein>
    <submittedName>
        <fullName evidence="1">KH domain-containing protein</fullName>
    </submittedName>
</protein>